<name>A0AAJ5EH09_9ENTE</name>
<dbReference type="FunFam" id="1.10.3730.10:FF:000001">
    <property type="entry name" value="Pyrroline-5-carboxylate reductase"/>
    <property type="match status" value="1"/>
</dbReference>
<dbReference type="PIRSF" id="PIRSF000193">
    <property type="entry name" value="Pyrrol-5-carb_rd"/>
    <property type="match status" value="1"/>
</dbReference>
<evidence type="ECO:0000259" key="14">
    <source>
        <dbReference type="Pfam" id="PF14748"/>
    </source>
</evidence>
<dbReference type="InterPro" id="IPR028939">
    <property type="entry name" value="P5C_Rdtase_cat_N"/>
</dbReference>
<evidence type="ECO:0000256" key="3">
    <source>
        <dbReference type="ARBA" id="ARBA00022490"/>
    </source>
</evidence>
<keyword evidence="7 9" id="KW-0560">Oxidoreductase</keyword>
<evidence type="ECO:0000256" key="10">
    <source>
        <dbReference type="NCBIfam" id="TIGR00112"/>
    </source>
</evidence>
<comment type="subcellular location">
    <subcellularLocation>
        <location evidence="1 9">Cytoplasm</location>
    </subcellularLocation>
</comment>
<keyword evidence="6 9" id="KW-0521">NADP</keyword>
<evidence type="ECO:0000313" key="17">
    <source>
        <dbReference type="Proteomes" id="UP000296883"/>
    </source>
</evidence>
<dbReference type="PROSITE" id="PS00521">
    <property type="entry name" value="P5CR"/>
    <property type="match status" value="1"/>
</dbReference>
<keyword evidence="17" id="KW-1185">Reference proteome</keyword>
<dbReference type="NCBIfam" id="TIGR00112">
    <property type="entry name" value="proC"/>
    <property type="match status" value="1"/>
</dbReference>
<gene>
    <name evidence="9 16" type="primary">proC</name>
    <name evidence="16" type="ORF">E4031_02155</name>
    <name evidence="15" type="ORF">E4Z98_03585</name>
</gene>
<evidence type="ECO:0000256" key="4">
    <source>
        <dbReference type="ARBA" id="ARBA00022605"/>
    </source>
</evidence>
<protein>
    <recommendedName>
        <fullName evidence="9 10">Pyrroline-5-carboxylate reductase</fullName>
        <shortName evidence="9">P5C reductase</shortName>
        <shortName evidence="9">P5CR</shortName>
        <ecNumber evidence="9 10">1.5.1.2</ecNumber>
    </recommendedName>
    <alternativeName>
        <fullName evidence="9">PCA reductase</fullName>
    </alternativeName>
</protein>
<feature type="binding site" evidence="11">
    <location>
        <begin position="7"/>
        <end position="12"/>
    </location>
    <ligand>
        <name>NADP(+)</name>
        <dbReference type="ChEBI" id="CHEBI:58349"/>
    </ligand>
</feature>
<dbReference type="GO" id="GO:0055129">
    <property type="term" value="P:L-proline biosynthetic process"/>
    <property type="evidence" value="ECO:0007669"/>
    <property type="project" value="UniProtKB-UniRule"/>
</dbReference>
<dbReference type="SUPFAM" id="SSF48179">
    <property type="entry name" value="6-phosphogluconate dehydrogenase C-terminal domain-like"/>
    <property type="match status" value="1"/>
</dbReference>
<dbReference type="SUPFAM" id="SSF51735">
    <property type="entry name" value="NAD(P)-binding Rossmann-fold domains"/>
    <property type="match status" value="1"/>
</dbReference>
<evidence type="ECO:0000256" key="1">
    <source>
        <dbReference type="ARBA" id="ARBA00004496"/>
    </source>
</evidence>
<evidence type="ECO:0000313" key="16">
    <source>
        <dbReference type="EMBL" id="TFZ42808.1"/>
    </source>
</evidence>
<keyword evidence="5 9" id="KW-0641">Proline biosynthesis</keyword>
<dbReference type="FunFam" id="3.40.50.720:FF:000190">
    <property type="entry name" value="Pyrroline-5-carboxylate reductase"/>
    <property type="match status" value="1"/>
</dbReference>
<comment type="function">
    <text evidence="8 9">Catalyzes the reduction of 1-pyrroline-5-carboxylate (PCA) to L-proline.</text>
</comment>
<dbReference type="InterPro" id="IPR029036">
    <property type="entry name" value="P5CR_dimer"/>
</dbReference>
<evidence type="ECO:0000256" key="5">
    <source>
        <dbReference type="ARBA" id="ARBA00022650"/>
    </source>
</evidence>
<comment type="catalytic activity">
    <reaction evidence="9">
        <text>L-proline + NAD(+) = (S)-1-pyrroline-5-carboxylate + NADH + 2 H(+)</text>
        <dbReference type="Rhea" id="RHEA:14105"/>
        <dbReference type="ChEBI" id="CHEBI:15378"/>
        <dbReference type="ChEBI" id="CHEBI:17388"/>
        <dbReference type="ChEBI" id="CHEBI:57540"/>
        <dbReference type="ChEBI" id="CHEBI:57945"/>
        <dbReference type="ChEBI" id="CHEBI:60039"/>
        <dbReference type="EC" id="1.5.1.2"/>
    </reaction>
</comment>
<dbReference type="Pfam" id="PF03807">
    <property type="entry name" value="F420_oxidored"/>
    <property type="match status" value="1"/>
</dbReference>
<feature type="binding site" evidence="11">
    <location>
        <position position="56"/>
    </location>
    <ligand>
        <name>NADPH</name>
        <dbReference type="ChEBI" id="CHEBI:57783"/>
    </ligand>
</feature>
<dbReference type="EC" id="1.5.1.2" evidence="9 10"/>
<evidence type="ECO:0000259" key="13">
    <source>
        <dbReference type="Pfam" id="PF03807"/>
    </source>
</evidence>
<evidence type="ECO:0000313" key="15">
    <source>
        <dbReference type="EMBL" id="QCA28436.1"/>
    </source>
</evidence>
<dbReference type="GO" id="GO:0005737">
    <property type="term" value="C:cytoplasm"/>
    <property type="evidence" value="ECO:0007669"/>
    <property type="project" value="UniProtKB-SubCell"/>
</dbReference>
<evidence type="ECO:0000256" key="6">
    <source>
        <dbReference type="ARBA" id="ARBA00022857"/>
    </source>
</evidence>
<dbReference type="RefSeq" id="WP_135253689.1">
    <property type="nucleotide sequence ID" value="NZ_CP038865.1"/>
</dbReference>
<accession>A0AAJ5EH09</accession>
<dbReference type="InterPro" id="IPR053790">
    <property type="entry name" value="P5CR-like_CS"/>
</dbReference>
<comment type="catalytic activity">
    <reaction evidence="9 12">
        <text>L-proline + NADP(+) = (S)-1-pyrroline-5-carboxylate + NADPH + 2 H(+)</text>
        <dbReference type="Rhea" id="RHEA:14109"/>
        <dbReference type="ChEBI" id="CHEBI:15378"/>
        <dbReference type="ChEBI" id="CHEBI:17388"/>
        <dbReference type="ChEBI" id="CHEBI:57783"/>
        <dbReference type="ChEBI" id="CHEBI:58349"/>
        <dbReference type="ChEBI" id="CHEBI:60039"/>
        <dbReference type="EC" id="1.5.1.2"/>
    </reaction>
</comment>
<dbReference type="Proteomes" id="UP000297725">
    <property type="component" value="Unassembled WGS sequence"/>
</dbReference>
<dbReference type="PANTHER" id="PTHR11645">
    <property type="entry name" value="PYRROLINE-5-CARBOXYLATE REDUCTASE"/>
    <property type="match status" value="1"/>
</dbReference>
<dbReference type="Proteomes" id="UP000296883">
    <property type="component" value="Chromosome"/>
</dbReference>
<proteinExistence type="inferred from homology"/>
<organism evidence="16 18">
    <name type="scientific">Vagococcus xieshaowenii</name>
    <dbReference type="NCBI Taxonomy" id="2562451"/>
    <lineage>
        <taxon>Bacteria</taxon>
        <taxon>Bacillati</taxon>
        <taxon>Bacillota</taxon>
        <taxon>Bacilli</taxon>
        <taxon>Lactobacillales</taxon>
        <taxon>Enterococcaceae</taxon>
        <taxon>Vagococcus</taxon>
    </lineage>
</organism>
<dbReference type="Pfam" id="PF14748">
    <property type="entry name" value="P5CR_dimer"/>
    <property type="match status" value="1"/>
</dbReference>
<reference evidence="15 17" key="2">
    <citation type="journal article" date="2020" name="Int. J. Syst. Evol. Microbiol.">
        <title>Vagococcus xieshaowenii sp. nov., isolated from snow finch (Montifringilla taczanowskii) cloacal content.</title>
        <authorList>
            <person name="Ge Y."/>
            <person name="Yang J."/>
            <person name="Lai X.H."/>
            <person name="Zhang G."/>
            <person name="Jin D."/>
            <person name="Lu S."/>
            <person name="Wang B."/>
            <person name="Huang Y."/>
            <person name="Huang Y."/>
            <person name="Ren Z."/>
            <person name="Zhang X."/>
            <person name="Xu J."/>
        </authorList>
    </citation>
    <scope>NUCLEOTIDE SEQUENCE [LARGE SCALE GENOMIC DNA]</scope>
    <source>
        <strain evidence="15">Personal::cf-49</strain>
        <strain evidence="17">personal::cf-49</strain>
    </source>
</reference>
<comment type="pathway">
    <text evidence="9 12">Amino-acid biosynthesis; L-proline biosynthesis; L-proline from L-glutamate 5-semialdehyde: step 1/1.</text>
</comment>
<dbReference type="InterPro" id="IPR008927">
    <property type="entry name" value="6-PGluconate_DH-like_C_sf"/>
</dbReference>
<dbReference type="AlphaFoldDB" id="A0AAJ5EH09"/>
<dbReference type="EMBL" id="CP038865">
    <property type="protein sequence ID" value="QCA28436.1"/>
    <property type="molecule type" value="Genomic_DNA"/>
</dbReference>
<dbReference type="Gene3D" id="1.10.3730.10">
    <property type="entry name" value="ProC C-terminal domain-like"/>
    <property type="match status" value="1"/>
</dbReference>
<evidence type="ECO:0000256" key="8">
    <source>
        <dbReference type="ARBA" id="ARBA00058118"/>
    </source>
</evidence>
<dbReference type="InterPro" id="IPR036291">
    <property type="entry name" value="NAD(P)-bd_dom_sf"/>
</dbReference>
<reference evidence="16 18" key="1">
    <citation type="submission" date="2019-03" db="EMBL/GenBank/DDBJ databases">
        <title>Vagococcus sp. was isolated fron gut of Carduelis flavirostris.</title>
        <authorList>
            <person name="Ge Y."/>
        </authorList>
    </citation>
    <scope>NUCLEOTIDE SEQUENCE [LARGE SCALE GENOMIC DNA]</scope>
    <source>
        <strain evidence="16 18">CF-210</strain>
    </source>
</reference>
<evidence type="ECO:0000256" key="9">
    <source>
        <dbReference type="HAMAP-Rule" id="MF_01925"/>
    </source>
</evidence>
<feature type="domain" description="Pyrroline-5-carboxylate reductase catalytic N-terminal" evidence="13">
    <location>
        <begin position="3"/>
        <end position="98"/>
    </location>
</feature>
<keyword evidence="4 9" id="KW-0028">Amino-acid biosynthesis</keyword>
<feature type="domain" description="Pyrroline-5-carboxylate reductase dimerisation" evidence="14">
    <location>
        <begin position="161"/>
        <end position="265"/>
    </location>
</feature>
<evidence type="ECO:0000256" key="11">
    <source>
        <dbReference type="PIRSR" id="PIRSR000193-1"/>
    </source>
</evidence>
<evidence type="ECO:0000256" key="2">
    <source>
        <dbReference type="ARBA" id="ARBA00005525"/>
    </source>
</evidence>
<dbReference type="Gene3D" id="3.40.50.720">
    <property type="entry name" value="NAD(P)-binding Rossmann-like Domain"/>
    <property type="match status" value="1"/>
</dbReference>
<evidence type="ECO:0000256" key="12">
    <source>
        <dbReference type="RuleBase" id="RU003903"/>
    </source>
</evidence>
<comment type="similarity">
    <text evidence="2 9 12">Belongs to the pyrroline-5-carboxylate reductase family.</text>
</comment>
<sequence>MSKIGFLGAGNMNSGIIKGLLSSGLATNEDVYVTASSFERSKIKADELAVQYAESNEDLIKQTDTIILGAKPQVLASLLPELDAFLWTDKLIISIAAGISIKQLQAYTQPQAKIIRVMPNMNISLQKSVSGIAFSDNVTHDERERVVRLFNSIGTTYTIEEKDFVTFTAIAGCSPAFTSLYVDGLSRSAVAQGLPLQMSREIVIDAMIGTLLNLKENELAPWDLINQVCSPGGTTIQGVASLEKDQLTTALFNAVNATISRDHELNN</sequence>
<dbReference type="GO" id="GO:0004735">
    <property type="term" value="F:pyrroline-5-carboxylate reductase activity"/>
    <property type="evidence" value="ECO:0007669"/>
    <property type="project" value="UniProtKB-UniRule"/>
</dbReference>
<evidence type="ECO:0000313" key="18">
    <source>
        <dbReference type="Proteomes" id="UP000297725"/>
    </source>
</evidence>
<dbReference type="HAMAP" id="MF_01925">
    <property type="entry name" value="P5C_reductase"/>
    <property type="match status" value="1"/>
</dbReference>
<dbReference type="PANTHER" id="PTHR11645:SF0">
    <property type="entry name" value="PYRROLINE-5-CARBOXYLATE REDUCTASE 3"/>
    <property type="match status" value="1"/>
</dbReference>
<evidence type="ECO:0000256" key="7">
    <source>
        <dbReference type="ARBA" id="ARBA00023002"/>
    </source>
</evidence>
<keyword evidence="3 9" id="KW-0963">Cytoplasm</keyword>
<dbReference type="EMBL" id="SRHU01000008">
    <property type="protein sequence ID" value="TFZ42808.1"/>
    <property type="molecule type" value="Genomic_DNA"/>
</dbReference>
<dbReference type="InterPro" id="IPR000304">
    <property type="entry name" value="Pyrroline-COOH_reductase"/>
</dbReference>